<dbReference type="InterPro" id="IPR036890">
    <property type="entry name" value="HATPase_C_sf"/>
</dbReference>
<dbReference type="PROSITE" id="PS50110">
    <property type="entry name" value="RESPONSE_REGULATORY"/>
    <property type="match status" value="1"/>
</dbReference>
<dbReference type="Pfam" id="PF00512">
    <property type="entry name" value="HisKA"/>
    <property type="match status" value="1"/>
</dbReference>
<comment type="catalytic activity">
    <reaction evidence="1">
        <text>ATP + protein L-histidine = ADP + protein N-phospho-L-histidine.</text>
        <dbReference type="EC" id="2.7.13.3"/>
    </reaction>
</comment>
<keyword evidence="11" id="KW-1185">Reference proteome</keyword>
<protein>
    <recommendedName>
        <fullName evidence="2">histidine kinase</fullName>
        <ecNumber evidence="2">2.7.13.3</ecNumber>
    </recommendedName>
</protein>
<dbReference type="SUPFAM" id="SSF55874">
    <property type="entry name" value="ATPase domain of HSP90 chaperone/DNA topoisomerase II/histidine kinase"/>
    <property type="match status" value="1"/>
</dbReference>
<evidence type="ECO:0000259" key="6">
    <source>
        <dbReference type="PROSITE" id="PS50109"/>
    </source>
</evidence>
<dbReference type="PRINTS" id="PR00344">
    <property type="entry name" value="BCTRLSENSOR"/>
</dbReference>
<dbReference type="InterPro" id="IPR000014">
    <property type="entry name" value="PAS"/>
</dbReference>
<dbReference type="Pfam" id="PF02518">
    <property type="entry name" value="HATPase_c"/>
    <property type="match status" value="1"/>
</dbReference>
<dbReference type="InterPro" id="IPR013656">
    <property type="entry name" value="PAS_4"/>
</dbReference>
<dbReference type="InterPro" id="IPR003661">
    <property type="entry name" value="HisK_dim/P_dom"/>
</dbReference>
<feature type="domain" description="PAC" evidence="9">
    <location>
        <begin position="139"/>
        <end position="193"/>
    </location>
</feature>
<dbReference type="Pfam" id="PF00072">
    <property type="entry name" value="Response_reg"/>
    <property type="match status" value="1"/>
</dbReference>
<dbReference type="SUPFAM" id="SSF55785">
    <property type="entry name" value="PYP-like sensor domain (PAS domain)"/>
    <property type="match status" value="1"/>
</dbReference>
<dbReference type="Pfam" id="PF08448">
    <property type="entry name" value="PAS_4"/>
    <property type="match status" value="1"/>
</dbReference>
<dbReference type="Gene3D" id="1.10.287.130">
    <property type="match status" value="1"/>
</dbReference>
<dbReference type="InterPro" id="IPR000700">
    <property type="entry name" value="PAS-assoc_C"/>
</dbReference>
<sequence length="590" mass="66275">MHRLLKRQILKAKLSESTLKEIGPFLDHIDSAYRSFESDIYHIETILEKSSKELFQTNKLLKHNMQAISSQLERVAGNIKEVIFEIDLNGYWSYLNPAWEQLTGCSVADCLGQPCTQHLTDGSGNPIIDLMAIQLAGPKTYNLKTACKPSCGPEKWCDFSVKAIYDETGRIEGYIGTIVDITNLKETEFALIRAKEKETLANRAKDQFLSTMSHEIRTPLHGVIGLSHLLLAENPKPEQMENLTALKYSSEHLLSLVTDILDYNKITSGNLNLEEAEFSLDCILTGMKSIFQHRAQQKNIAFNIRTDHDLPDLFLGDATRISQILTNLIGNAIKFTEHGSVLVEVETIKHQGQGQPLRFKVSDTGIGISNQKIEKIFHSFVQANLDTTRKYGGTGLGLAICKELLELMGSQLGVESNLGKGSVFSFDIILNLPESQDHLRNIEVHEDYPMIKTTMENCRILIAEDNRVNTLIIKKLMKNWGVSFDIVENGLLALEKAMTQNYDLILMDLQMPVMNGYDATRAIRQSLNSKNNSIPIYALSASCGMDINHKLNEYGLNGLIRKPFDPSELKKNLLNIVNRNTVATDKVRHL</sequence>
<dbReference type="SUPFAM" id="SSF47384">
    <property type="entry name" value="Homodimeric domain of signal transducing histidine kinase"/>
    <property type="match status" value="1"/>
</dbReference>
<keyword evidence="3 5" id="KW-0597">Phosphoprotein</keyword>
<dbReference type="EC" id="2.7.13.3" evidence="2"/>
<dbReference type="SMART" id="SM00091">
    <property type="entry name" value="PAS"/>
    <property type="match status" value="1"/>
</dbReference>
<dbReference type="InterPro" id="IPR036097">
    <property type="entry name" value="HisK_dim/P_sf"/>
</dbReference>
<dbReference type="InterPro" id="IPR001789">
    <property type="entry name" value="Sig_transdc_resp-reg_receiver"/>
</dbReference>
<dbReference type="Gene3D" id="3.30.565.10">
    <property type="entry name" value="Histidine kinase-like ATPase, C-terminal domain"/>
    <property type="match status" value="1"/>
</dbReference>
<dbReference type="CDD" id="cd00082">
    <property type="entry name" value="HisKA"/>
    <property type="match status" value="1"/>
</dbReference>
<evidence type="ECO:0000259" key="9">
    <source>
        <dbReference type="PROSITE" id="PS50113"/>
    </source>
</evidence>
<proteinExistence type="predicted"/>
<dbReference type="Gene3D" id="3.40.50.2300">
    <property type="match status" value="1"/>
</dbReference>
<dbReference type="InterPro" id="IPR035965">
    <property type="entry name" value="PAS-like_dom_sf"/>
</dbReference>
<dbReference type="RefSeq" id="WP_097442826.1">
    <property type="nucleotide sequence ID" value="NZ_NBWU01000004.1"/>
</dbReference>
<dbReference type="Proteomes" id="UP000219559">
    <property type="component" value="Unassembled WGS sequence"/>
</dbReference>
<dbReference type="CDD" id="cd17546">
    <property type="entry name" value="REC_hyHK_CKI1_RcsC-like"/>
    <property type="match status" value="1"/>
</dbReference>
<organism evidence="10 11">
    <name type="scientific">Sediminicola luteus</name>
    <dbReference type="NCBI Taxonomy" id="319238"/>
    <lineage>
        <taxon>Bacteria</taxon>
        <taxon>Pseudomonadati</taxon>
        <taxon>Bacteroidota</taxon>
        <taxon>Flavobacteriia</taxon>
        <taxon>Flavobacteriales</taxon>
        <taxon>Flavobacteriaceae</taxon>
        <taxon>Sediminicola</taxon>
    </lineage>
</organism>
<feature type="modified residue" description="4-aspartylphosphate" evidence="5">
    <location>
        <position position="508"/>
    </location>
</feature>
<dbReference type="EMBL" id="NBWU01000004">
    <property type="protein sequence ID" value="PCE64086.1"/>
    <property type="molecule type" value="Genomic_DNA"/>
</dbReference>
<dbReference type="Gene3D" id="3.30.450.20">
    <property type="entry name" value="PAS domain"/>
    <property type="match status" value="1"/>
</dbReference>
<dbReference type="PROSITE" id="PS50112">
    <property type="entry name" value="PAS"/>
    <property type="match status" value="1"/>
</dbReference>
<dbReference type="SMART" id="SM00388">
    <property type="entry name" value="HisKA"/>
    <property type="match status" value="1"/>
</dbReference>
<dbReference type="OrthoDB" id="9811889at2"/>
<evidence type="ECO:0000256" key="3">
    <source>
        <dbReference type="ARBA" id="ARBA00022553"/>
    </source>
</evidence>
<evidence type="ECO:0000256" key="2">
    <source>
        <dbReference type="ARBA" id="ARBA00012438"/>
    </source>
</evidence>
<dbReference type="CDD" id="cd16922">
    <property type="entry name" value="HATPase_EvgS-ArcB-TorS-like"/>
    <property type="match status" value="1"/>
</dbReference>
<dbReference type="PROSITE" id="PS50113">
    <property type="entry name" value="PAC"/>
    <property type="match status" value="1"/>
</dbReference>
<dbReference type="GO" id="GO:0000155">
    <property type="term" value="F:phosphorelay sensor kinase activity"/>
    <property type="evidence" value="ECO:0007669"/>
    <property type="project" value="InterPro"/>
</dbReference>
<dbReference type="SUPFAM" id="SSF52172">
    <property type="entry name" value="CheY-like"/>
    <property type="match status" value="1"/>
</dbReference>
<evidence type="ECO:0000256" key="1">
    <source>
        <dbReference type="ARBA" id="ARBA00000085"/>
    </source>
</evidence>
<reference evidence="10 11" key="1">
    <citation type="submission" date="2017-04" db="EMBL/GenBank/DDBJ databases">
        <title>A new member of the family Flavobacteriaceae isolated from ascidians.</title>
        <authorList>
            <person name="Chen L."/>
        </authorList>
    </citation>
    <scope>NUCLEOTIDE SEQUENCE [LARGE SCALE GENOMIC DNA]</scope>
    <source>
        <strain evidence="10 11">HQA918</strain>
    </source>
</reference>
<evidence type="ECO:0000259" key="7">
    <source>
        <dbReference type="PROSITE" id="PS50110"/>
    </source>
</evidence>
<evidence type="ECO:0000313" key="11">
    <source>
        <dbReference type="Proteomes" id="UP000219559"/>
    </source>
</evidence>
<evidence type="ECO:0000313" key="10">
    <source>
        <dbReference type="EMBL" id="PCE64086.1"/>
    </source>
</evidence>
<dbReference type="NCBIfam" id="TIGR00229">
    <property type="entry name" value="sensory_box"/>
    <property type="match status" value="1"/>
</dbReference>
<comment type="caution">
    <text evidence="10">The sequence shown here is derived from an EMBL/GenBank/DDBJ whole genome shotgun (WGS) entry which is preliminary data.</text>
</comment>
<evidence type="ECO:0000259" key="8">
    <source>
        <dbReference type="PROSITE" id="PS50112"/>
    </source>
</evidence>
<dbReference type="PANTHER" id="PTHR45339:SF1">
    <property type="entry name" value="HYBRID SIGNAL TRANSDUCTION HISTIDINE KINASE J"/>
    <property type="match status" value="1"/>
</dbReference>
<accession>A0A2A4G7W9</accession>
<dbReference type="CDD" id="cd00130">
    <property type="entry name" value="PAS"/>
    <property type="match status" value="1"/>
</dbReference>
<feature type="domain" description="Response regulatory" evidence="7">
    <location>
        <begin position="459"/>
        <end position="577"/>
    </location>
</feature>
<dbReference type="InterPro" id="IPR004358">
    <property type="entry name" value="Sig_transdc_His_kin-like_C"/>
</dbReference>
<dbReference type="InterPro" id="IPR005467">
    <property type="entry name" value="His_kinase_dom"/>
</dbReference>
<dbReference type="PANTHER" id="PTHR45339">
    <property type="entry name" value="HYBRID SIGNAL TRANSDUCTION HISTIDINE KINASE J"/>
    <property type="match status" value="1"/>
</dbReference>
<dbReference type="AlphaFoldDB" id="A0A2A4G7W9"/>
<dbReference type="FunFam" id="3.30.565.10:FF:000010">
    <property type="entry name" value="Sensor histidine kinase RcsC"/>
    <property type="match status" value="1"/>
</dbReference>
<feature type="domain" description="PAS" evidence="8">
    <location>
        <begin position="68"/>
        <end position="113"/>
    </location>
</feature>
<dbReference type="InterPro" id="IPR003594">
    <property type="entry name" value="HATPase_dom"/>
</dbReference>
<keyword evidence="4" id="KW-0902">Two-component regulatory system</keyword>
<dbReference type="SMART" id="SM00448">
    <property type="entry name" value="REC"/>
    <property type="match status" value="1"/>
</dbReference>
<gene>
    <name evidence="10" type="ORF">B7P33_12695</name>
</gene>
<dbReference type="InterPro" id="IPR011006">
    <property type="entry name" value="CheY-like_superfamily"/>
</dbReference>
<dbReference type="PROSITE" id="PS50109">
    <property type="entry name" value="HIS_KIN"/>
    <property type="match status" value="1"/>
</dbReference>
<feature type="domain" description="Histidine kinase" evidence="6">
    <location>
        <begin position="211"/>
        <end position="432"/>
    </location>
</feature>
<evidence type="ECO:0000256" key="5">
    <source>
        <dbReference type="PROSITE-ProRule" id="PRU00169"/>
    </source>
</evidence>
<name>A0A2A4G7W9_9FLAO</name>
<dbReference type="SMART" id="SM00387">
    <property type="entry name" value="HATPase_c"/>
    <property type="match status" value="1"/>
</dbReference>
<evidence type="ECO:0000256" key="4">
    <source>
        <dbReference type="ARBA" id="ARBA00023012"/>
    </source>
</evidence>